<dbReference type="InterPro" id="IPR038900">
    <property type="entry name" value="TMC"/>
</dbReference>
<feature type="transmembrane region" description="Helical" evidence="6">
    <location>
        <begin position="645"/>
        <end position="670"/>
    </location>
</feature>
<comment type="similarity">
    <text evidence="2 6">Belongs to the TMC family.</text>
</comment>
<dbReference type="Proteomes" id="UP000472276">
    <property type="component" value="Unassembled WGS sequence"/>
</dbReference>
<organism evidence="9 10">
    <name type="scientific">Oreochromis aureus</name>
    <name type="common">Israeli tilapia</name>
    <name type="synonym">Chromis aureus</name>
    <dbReference type="NCBI Taxonomy" id="47969"/>
    <lineage>
        <taxon>Eukaryota</taxon>
        <taxon>Metazoa</taxon>
        <taxon>Chordata</taxon>
        <taxon>Craniata</taxon>
        <taxon>Vertebrata</taxon>
        <taxon>Euteleostomi</taxon>
        <taxon>Actinopterygii</taxon>
        <taxon>Neopterygii</taxon>
        <taxon>Teleostei</taxon>
        <taxon>Neoteleostei</taxon>
        <taxon>Acanthomorphata</taxon>
        <taxon>Ovalentaria</taxon>
        <taxon>Cichlomorphae</taxon>
        <taxon>Cichliformes</taxon>
        <taxon>Cichlidae</taxon>
        <taxon>African cichlids</taxon>
        <taxon>Pseudocrenilabrinae</taxon>
        <taxon>Oreochromini</taxon>
        <taxon>Oreochromis</taxon>
    </lineage>
</organism>
<dbReference type="GO" id="GO:0005886">
    <property type="term" value="C:plasma membrane"/>
    <property type="evidence" value="ECO:0007669"/>
    <property type="project" value="InterPro"/>
</dbReference>
<dbReference type="PANTHER" id="PTHR23302">
    <property type="entry name" value="TRANSMEMBRANE CHANNEL-RELATED"/>
    <property type="match status" value="1"/>
</dbReference>
<keyword evidence="3 6" id="KW-0812">Transmembrane</keyword>
<evidence type="ECO:0000313" key="9">
    <source>
        <dbReference type="Ensembl" id="ENSOABP00000073230.1"/>
    </source>
</evidence>
<feature type="compositionally biased region" description="Polar residues" evidence="7">
    <location>
        <begin position="93"/>
        <end position="116"/>
    </location>
</feature>
<evidence type="ECO:0000256" key="7">
    <source>
        <dbReference type="SAM" id="MobiDB-lite"/>
    </source>
</evidence>
<evidence type="ECO:0000256" key="6">
    <source>
        <dbReference type="RuleBase" id="RU310713"/>
    </source>
</evidence>
<comment type="subcellular location">
    <subcellularLocation>
        <location evidence="1 6">Membrane</location>
        <topology evidence="1 6">Multi-pass membrane protein</topology>
    </subcellularLocation>
</comment>
<dbReference type="InterPro" id="IPR012496">
    <property type="entry name" value="TMC_dom"/>
</dbReference>
<dbReference type="PANTHER" id="PTHR23302:SF5">
    <property type="entry name" value="TRANSMEMBRANE CHANNEL-LIKE PROTEIN 5"/>
    <property type="match status" value="1"/>
</dbReference>
<keyword evidence="10" id="KW-1185">Reference proteome</keyword>
<accession>A0AAZ1Y0A4</accession>
<feature type="transmembrane region" description="Helical" evidence="6">
    <location>
        <begin position="333"/>
        <end position="354"/>
    </location>
</feature>
<evidence type="ECO:0000259" key="8">
    <source>
        <dbReference type="Pfam" id="PF07810"/>
    </source>
</evidence>
<evidence type="ECO:0000256" key="4">
    <source>
        <dbReference type="ARBA" id="ARBA00022989"/>
    </source>
</evidence>
<proteinExistence type="inferred from homology"/>
<feature type="region of interest" description="Disordered" evidence="7">
    <location>
        <begin position="25"/>
        <end position="44"/>
    </location>
</feature>
<evidence type="ECO:0000256" key="3">
    <source>
        <dbReference type="ARBA" id="ARBA00022692"/>
    </source>
</evidence>
<dbReference type="RefSeq" id="XP_039469795.1">
    <property type="nucleotide sequence ID" value="XM_039613861.1"/>
</dbReference>
<dbReference type="AlphaFoldDB" id="A0AAZ1Y0A4"/>
<sequence length="978" mass="111910">MTSYRNGGFFNPAYHDTETLEIDRRASSKTHHTNPYDNQDPTWWGDRASNDDAIGRVPQGGWQEESWRGRENIPMDAISIRPRSPPRHHGPNHSISGMDSEYNQSRSIPLPSSSGNMTMRWRGIAMRRMSMFPDADHTQTAFTEDAIWNEMQNEQQNLLEELAALSTRDRIKAIRDLPMSFKEKKHIRKELELQSSRKSRQFTCLADCSEKLSLFSRKCGYHVKSAKQTLELWQGAMKSIGGKFGTSVLTYFVFLKWLLMFNIFSFLVNFGFVTIPLLVYKHTPNISQNVNNVPQNVTFRGLEILTGVGYFKYTVMYYGSYSNGALVGYNMQLAYFFTIAVYMVLCGISLIYSMSVNFKNNYVLADSASNSAWQLLCTWDFSVTNEKAVKQRRNNLCVQLKESLSETAQQERLTVSEKLKHYGIHFGCWLLSTSLAFGCAAGIYFLCKYEHKVLLQTTNTANWSLLDEAKTLLVPFVVSLINLVIPLFYSLFNKFEHYSTHRKQIYALLIRNVFLKMSILSVLCYYWMNKVPAKDPCWESTVGQSLYRLVLFDFLFLMLGSFFGEFLSNVIGTKLIPRMGVPEFDVARNVLELIYSQTLAWIGIYFSPLLPAMQILKFLILFYLKKVSLTHNCQPPRRSGRAAQMQTIFIFLLFFPFFVGALSIVAYTAWSLTPSEGCGPFRGLNNSFTAVDVWIDDLKNVTGSQWVIEIYSNVILSEIFYFLITLIILVIIYILWQVTNGRKELIRRLRQQIVNEGKDKSFLLERLQDLQKSLPNKTTKQKKQKGSMKQHSDDHSSGDQSNSNAMVQALLARQQLEEEEKRYSIGGVPVPSEMSNSSPLMQAMLARQLADQENEDQYPMRDENPSSSSALAQAMAARNRVEDEENNQYDVFNRSSAVTQAMQARRRAEDTDDDMGDLPHPVSNVMMQVMQARQQAQEDDRIQWMTAPPQNPGPSGSSALIQAMLARQEAQNEYDDGY</sequence>
<gene>
    <name evidence="9" type="primary">TMC5</name>
</gene>
<feature type="region of interest" description="Disordered" evidence="7">
    <location>
        <begin position="78"/>
        <end position="116"/>
    </location>
</feature>
<reference evidence="9" key="3">
    <citation type="submission" date="2025-09" db="UniProtKB">
        <authorList>
            <consortium name="Ensembl"/>
        </authorList>
    </citation>
    <scope>IDENTIFICATION</scope>
</reference>
<dbReference type="GO" id="GO:0008381">
    <property type="term" value="F:mechanosensitive monoatomic ion channel activity"/>
    <property type="evidence" value="ECO:0007669"/>
    <property type="project" value="TreeGrafter"/>
</dbReference>
<reference evidence="9" key="2">
    <citation type="submission" date="2025-08" db="UniProtKB">
        <authorList>
            <consortium name="Ensembl"/>
        </authorList>
    </citation>
    <scope>IDENTIFICATION</scope>
</reference>
<feature type="transmembrane region" description="Helical" evidence="6">
    <location>
        <begin position="504"/>
        <end position="528"/>
    </location>
</feature>
<evidence type="ECO:0000256" key="1">
    <source>
        <dbReference type="ARBA" id="ARBA00004141"/>
    </source>
</evidence>
<evidence type="ECO:0000256" key="2">
    <source>
        <dbReference type="ARBA" id="ARBA00006510"/>
    </source>
</evidence>
<feature type="domain" description="TMC" evidence="8">
    <location>
        <begin position="537"/>
        <end position="643"/>
    </location>
</feature>
<name>A0AAZ1Y0A4_OREAU</name>
<keyword evidence="5 6" id="KW-0472">Membrane</keyword>
<dbReference type="Pfam" id="PF07810">
    <property type="entry name" value="TMC"/>
    <property type="match status" value="1"/>
</dbReference>
<feature type="transmembrane region" description="Helical" evidence="6">
    <location>
        <begin position="472"/>
        <end position="492"/>
    </location>
</feature>
<feature type="transmembrane region" description="Helical" evidence="6">
    <location>
        <begin position="549"/>
        <end position="571"/>
    </location>
</feature>
<reference evidence="10" key="1">
    <citation type="submission" date="2020-03" db="EMBL/GenBank/DDBJ databases">
        <title>Evolution of repeat sequences and sex chromosomes of tilapia species revealed by chromosome-level genomes.</title>
        <authorList>
            <person name="Xu L."/>
            <person name="Tao W."/>
            <person name="Wang D."/>
            <person name="Zhou Q."/>
        </authorList>
    </citation>
    <scope>NUCLEOTIDE SEQUENCE [LARGE SCALE GENOMIC DNA]</scope>
    <source>
        <strain evidence="10">Israel</strain>
    </source>
</reference>
<evidence type="ECO:0000313" key="10">
    <source>
        <dbReference type="Proteomes" id="UP000472276"/>
    </source>
</evidence>
<evidence type="ECO:0000256" key="5">
    <source>
        <dbReference type="ARBA" id="ARBA00023136"/>
    </source>
</evidence>
<feature type="compositionally biased region" description="Basic residues" evidence="7">
    <location>
        <begin position="779"/>
        <end position="788"/>
    </location>
</feature>
<feature type="transmembrane region" description="Helical" evidence="6">
    <location>
        <begin position="719"/>
        <end position="738"/>
    </location>
</feature>
<protein>
    <recommendedName>
        <fullName evidence="6">Transmembrane channel-like protein</fullName>
    </recommendedName>
</protein>
<dbReference type="Ensembl" id="ENSOABT00000078161.1">
    <property type="protein sequence ID" value="ENSOABP00000073230.1"/>
    <property type="gene ID" value="ENSOABG00000003749.2"/>
</dbReference>
<dbReference type="GeneID" id="116331744"/>
<feature type="transmembrane region" description="Helical" evidence="6">
    <location>
        <begin position="257"/>
        <end position="280"/>
    </location>
</feature>
<feature type="transmembrane region" description="Helical" evidence="6">
    <location>
        <begin position="422"/>
        <end position="447"/>
    </location>
</feature>
<keyword evidence="4 6" id="KW-1133">Transmembrane helix</keyword>
<feature type="region of interest" description="Disordered" evidence="7">
    <location>
        <begin position="774"/>
        <end position="802"/>
    </location>
</feature>